<comment type="caution">
    <text evidence="1">The sequence shown here is derived from an EMBL/GenBank/DDBJ whole genome shotgun (WGS) entry which is preliminary data.</text>
</comment>
<protein>
    <submittedName>
        <fullName evidence="1">Uncharacterized protein</fullName>
    </submittedName>
</protein>
<dbReference type="eggNOG" id="ENOG50331MN">
    <property type="taxonomic scope" value="Bacteria"/>
</dbReference>
<gene>
    <name evidence="1" type="ORF">NG99_15445</name>
</gene>
<accession>A0A0A3YYR0</accession>
<evidence type="ECO:0000313" key="2">
    <source>
        <dbReference type="Proteomes" id="UP000030351"/>
    </source>
</evidence>
<dbReference type="OrthoDB" id="6520322at2"/>
<keyword evidence="2" id="KW-1185">Reference proteome</keyword>
<dbReference type="EMBL" id="JRUQ01000044">
    <property type="protein sequence ID" value="KGT91760.1"/>
    <property type="molecule type" value="Genomic_DNA"/>
</dbReference>
<proteinExistence type="predicted"/>
<dbReference type="AlphaFoldDB" id="A0A0A3YYR0"/>
<sequence>MAIRKAKNFKDADEMLHAGISKVELAYDIDSDDFFRLASHWCDRGAKISRGNDHFVVSLKNFAIPSNE</sequence>
<name>A0A0A3YYR0_9GAMM</name>
<organism evidence="1 2">
    <name type="scientific">Erwinia typographi</name>
    <dbReference type="NCBI Taxonomy" id="371042"/>
    <lineage>
        <taxon>Bacteria</taxon>
        <taxon>Pseudomonadati</taxon>
        <taxon>Pseudomonadota</taxon>
        <taxon>Gammaproteobacteria</taxon>
        <taxon>Enterobacterales</taxon>
        <taxon>Erwiniaceae</taxon>
        <taxon>Erwinia</taxon>
    </lineage>
</organism>
<reference evidence="1 2" key="1">
    <citation type="submission" date="2014-10" db="EMBL/GenBank/DDBJ databases">
        <title>Genome sequence of Erwinia typographi M043b.</title>
        <authorList>
            <person name="Chan K.-G."/>
            <person name="Tan W.-S."/>
        </authorList>
    </citation>
    <scope>NUCLEOTIDE SEQUENCE [LARGE SCALE GENOMIC DNA]</scope>
    <source>
        <strain evidence="1 2">M043b</strain>
    </source>
</reference>
<dbReference type="RefSeq" id="WP_034894773.1">
    <property type="nucleotide sequence ID" value="NZ_JRUQ01000044.1"/>
</dbReference>
<evidence type="ECO:0000313" key="1">
    <source>
        <dbReference type="EMBL" id="KGT91760.1"/>
    </source>
</evidence>
<dbReference type="Proteomes" id="UP000030351">
    <property type="component" value="Unassembled WGS sequence"/>
</dbReference>